<feature type="region of interest" description="Disordered" evidence="1">
    <location>
        <begin position="29"/>
        <end position="92"/>
    </location>
</feature>
<evidence type="ECO:0000313" key="3">
    <source>
        <dbReference type="Proteomes" id="UP000585474"/>
    </source>
</evidence>
<gene>
    <name evidence="2" type="ORF">Acr_03g0003520</name>
</gene>
<accession>A0A7J0EAU4</accession>
<feature type="compositionally biased region" description="Polar residues" evidence="1">
    <location>
        <begin position="29"/>
        <end position="48"/>
    </location>
</feature>
<sequence length="92" mass="9793">MIEKGDVPPKFDFHEEADVARKVLNSLISSSTKGIPTSVDGDSNQPNGNRHDESNVPDKPSDGSANISGMTKPEKSGKIKLTNLKAADGEMI</sequence>
<evidence type="ECO:0000256" key="1">
    <source>
        <dbReference type="SAM" id="MobiDB-lite"/>
    </source>
</evidence>
<protein>
    <submittedName>
        <fullName evidence="2">Uncharacterized protein</fullName>
    </submittedName>
</protein>
<dbReference type="AlphaFoldDB" id="A0A7J0EAU4"/>
<dbReference type="OrthoDB" id="439808at2759"/>
<reference evidence="2 3" key="1">
    <citation type="submission" date="2019-07" db="EMBL/GenBank/DDBJ databases">
        <title>De Novo Assembly of kiwifruit Actinidia rufa.</title>
        <authorList>
            <person name="Sugita-Konishi S."/>
            <person name="Sato K."/>
            <person name="Mori E."/>
            <person name="Abe Y."/>
            <person name="Kisaki G."/>
            <person name="Hamano K."/>
            <person name="Suezawa K."/>
            <person name="Otani M."/>
            <person name="Fukuda T."/>
            <person name="Manabe T."/>
            <person name="Gomi K."/>
            <person name="Tabuchi M."/>
            <person name="Akimitsu K."/>
            <person name="Kataoka I."/>
        </authorList>
    </citation>
    <scope>NUCLEOTIDE SEQUENCE [LARGE SCALE GENOMIC DNA]</scope>
    <source>
        <strain evidence="3">cv. Fuchu</strain>
    </source>
</reference>
<proteinExistence type="predicted"/>
<organism evidence="2 3">
    <name type="scientific">Actinidia rufa</name>
    <dbReference type="NCBI Taxonomy" id="165716"/>
    <lineage>
        <taxon>Eukaryota</taxon>
        <taxon>Viridiplantae</taxon>
        <taxon>Streptophyta</taxon>
        <taxon>Embryophyta</taxon>
        <taxon>Tracheophyta</taxon>
        <taxon>Spermatophyta</taxon>
        <taxon>Magnoliopsida</taxon>
        <taxon>eudicotyledons</taxon>
        <taxon>Gunneridae</taxon>
        <taxon>Pentapetalae</taxon>
        <taxon>asterids</taxon>
        <taxon>Ericales</taxon>
        <taxon>Actinidiaceae</taxon>
        <taxon>Actinidia</taxon>
    </lineage>
</organism>
<name>A0A7J0EAU4_9ERIC</name>
<evidence type="ECO:0000313" key="2">
    <source>
        <dbReference type="EMBL" id="GFY83578.1"/>
    </source>
</evidence>
<comment type="caution">
    <text evidence="2">The sequence shown here is derived from an EMBL/GenBank/DDBJ whole genome shotgun (WGS) entry which is preliminary data.</text>
</comment>
<keyword evidence="3" id="KW-1185">Reference proteome</keyword>
<dbReference type="Proteomes" id="UP000585474">
    <property type="component" value="Unassembled WGS sequence"/>
</dbReference>
<feature type="compositionally biased region" description="Basic and acidic residues" evidence="1">
    <location>
        <begin position="49"/>
        <end position="61"/>
    </location>
</feature>
<dbReference type="EMBL" id="BJWL01000003">
    <property type="protein sequence ID" value="GFY83578.1"/>
    <property type="molecule type" value="Genomic_DNA"/>
</dbReference>